<feature type="domain" description="PAC" evidence="3">
    <location>
        <begin position="279"/>
        <end position="335"/>
    </location>
</feature>
<accession>A0ABN1JX48</accession>
<dbReference type="SUPFAM" id="SSF55785">
    <property type="entry name" value="PYP-like sensor domain (PAS domain)"/>
    <property type="match status" value="2"/>
</dbReference>
<dbReference type="InterPro" id="IPR043128">
    <property type="entry name" value="Rev_trsase/Diguanyl_cyclase"/>
</dbReference>
<dbReference type="PROSITE" id="PS50113">
    <property type="entry name" value="PAC"/>
    <property type="match status" value="2"/>
</dbReference>
<gene>
    <name evidence="5" type="ORF">GCM10009107_17900</name>
</gene>
<evidence type="ECO:0000259" key="3">
    <source>
        <dbReference type="PROSITE" id="PS50113"/>
    </source>
</evidence>
<dbReference type="CDD" id="cd19410">
    <property type="entry name" value="HK9-like_sensor"/>
    <property type="match status" value="1"/>
</dbReference>
<dbReference type="Gene3D" id="3.30.450.20">
    <property type="entry name" value="PAS domain"/>
    <property type="match status" value="2"/>
</dbReference>
<dbReference type="InterPro" id="IPR000014">
    <property type="entry name" value="PAS"/>
</dbReference>
<dbReference type="Gene3D" id="3.30.70.270">
    <property type="match status" value="1"/>
</dbReference>
<dbReference type="SUPFAM" id="SSF55073">
    <property type="entry name" value="Nucleotide cyclase"/>
    <property type="match status" value="1"/>
</dbReference>
<sequence length="624" mass="69508">MTAAIGAAVGLLMLLGIRTVFNNSVTRAEEARSQARERYLELGLSLGAMLDAETGQRGYVLTALPSFLAPYQGAHQRANESLQRLRPMYAEDAEGLASLDELQRWELLKFNELQEIIDVRRESGLSAARERVADERGQHDMEQIRRIIDALRERESGAQATLAQVVQQARRDETWFELLFVALLLGAGGLVYRSQLQRAHEAQEAATAQVASERRLRAVTDNIPAMVVRLDREARILFANPAAGMLLGETQESMLGRTVREVRGEASYQAMKPYIERVLAGESVVFETSPVIAGVQRHFQQHYAPDRDEAGLIRGYFVFMFDITERKLAEQRQAQSERQLRTITDNLPVQITYIKPDETVAFANATLQHWMDVPVKDILGKPLNQLLGPTLYAERSQPLQRCLRGERVEFESQSEVHGAGVWLHTTYLPDVAEDGSVVGVYALSSDISALKAVQQELNAQARVDTLTGLPNRRQFDERLPQALARSRRSRRPLALLFLDVDHFKQVNDTHGHPAGDAVLAELARRLLQVVRATDTVARLAGDEFVAILENLHHPDDAHLVAEKIVEAIRRPMLHGDLSVQVSASVGVSFYDGPHDTMESLVARADQALYRAKAAGRNTFAVTAA</sequence>
<keyword evidence="6" id="KW-1185">Reference proteome</keyword>
<reference evidence="5 6" key="1">
    <citation type="journal article" date="2019" name="Int. J. Syst. Evol. Microbiol.">
        <title>The Global Catalogue of Microorganisms (GCM) 10K type strain sequencing project: providing services to taxonomists for standard genome sequencing and annotation.</title>
        <authorList>
            <consortium name="The Broad Institute Genomics Platform"/>
            <consortium name="The Broad Institute Genome Sequencing Center for Infectious Disease"/>
            <person name="Wu L."/>
            <person name="Ma J."/>
        </authorList>
    </citation>
    <scope>NUCLEOTIDE SEQUENCE [LARGE SCALE GENOMIC DNA]</scope>
    <source>
        <strain evidence="5 6">JCM 15503</strain>
    </source>
</reference>
<dbReference type="PANTHER" id="PTHR44757">
    <property type="entry name" value="DIGUANYLATE CYCLASE DGCP"/>
    <property type="match status" value="1"/>
</dbReference>
<dbReference type="InterPro" id="IPR000700">
    <property type="entry name" value="PAS-assoc_C"/>
</dbReference>
<keyword evidence="1" id="KW-0812">Transmembrane</keyword>
<keyword evidence="1" id="KW-0472">Membrane</keyword>
<dbReference type="Proteomes" id="UP001500279">
    <property type="component" value="Unassembled WGS sequence"/>
</dbReference>
<evidence type="ECO:0000259" key="2">
    <source>
        <dbReference type="PROSITE" id="PS50112"/>
    </source>
</evidence>
<evidence type="ECO:0000313" key="5">
    <source>
        <dbReference type="EMBL" id="GAA0748425.1"/>
    </source>
</evidence>
<keyword evidence="1" id="KW-1133">Transmembrane helix</keyword>
<evidence type="ECO:0000313" key="6">
    <source>
        <dbReference type="Proteomes" id="UP001500279"/>
    </source>
</evidence>
<dbReference type="SMART" id="SM00091">
    <property type="entry name" value="PAS"/>
    <property type="match status" value="2"/>
</dbReference>
<dbReference type="InterPro" id="IPR029787">
    <property type="entry name" value="Nucleotide_cyclase"/>
</dbReference>
<organism evidence="5 6">
    <name type="scientific">Ideonella azotifigens</name>
    <dbReference type="NCBI Taxonomy" id="513160"/>
    <lineage>
        <taxon>Bacteria</taxon>
        <taxon>Pseudomonadati</taxon>
        <taxon>Pseudomonadota</taxon>
        <taxon>Betaproteobacteria</taxon>
        <taxon>Burkholderiales</taxon>
        <taxon>Sphaerotilaceae</taxon>
        <taxon>Ideonella</taxon>
    </lineage>
</organism>
<dbReference type="NCBIfam" id="TIGR00229">
    <property type="entry name" value="sensory_box"/>
    <property type="match status" value="2"/>
</dbReference>
<dbReference type="PROSITE" id="PS50887">
    <property type="entry name" value="GGDEF"/>
    <property type="match status" value="1"/>
</dbReference>
<dbReference type="Pfam" id="PF00990">
    <property type="entry name" value="GGDEF"/>
    <property type="match status" value="1"/>
</dbReference>
<evidence type="ECO:0000256" key="1">
    <source>
        <dbReference type="SAM" id="Phobius"/>
    </source>
</evidence>
<feature type="domain" description="PAS" evidence="2">
    <location>
        <begin position="212"/>
        <end position="282"/>
    </location>
</feature>
<dbReference type="PROSITE" id="PS50112">
    <property type="entry name" value="PAS"/>
    <property type="match status" value="2"/>
</dbReference>
<name>A0ABN1JX48_9BURK</name>
<dbReference type="InterPro" id="IPR035965">
    <property type="entry name" value="PAS-like_dom_sf"/>
</dbReference>
<protein>
    <recommendedName>
        <fullName evidence="7">Diguanylate cyclase</fullName>
    </recommendedName>
</protein>
<dbReference type="InterPro" id="IPR007891">
    <property type="entry name" value="CHASE3"/>
</dbReference>
<dbReference type="EMBL" id="BAAAEW010000008">
    <property type="protein sequence ID" value="GAA0748425.1"/>
    <property type="molecule type" value="Genomic_DNA"/>
</dbReference>
<dbReference type="Pfam" id="PF05227">
    <property type="entry name" value="CHASE3"/>
    <property type="match status" value="1"/>
</dbReference>
<dbReference type="CDD" id="cd00130">
    <property type="entry name" value="PAS"/>
    <property type="match status" value="1"/>
</dbReference>
<dbReference type="PANTHER" id="PTHR44757:SF2">
    <property type="entry name" value="BIOFILM ARCHITECTURE MAINTENANCE PROTEIN MBAA"/>
    <property type="match status" value="1"/>
</dbReference>
<dbReference type="Pfam" id="PF08448">
    <property type="entry name" value="PAS_4"/>
    <property type="match status" value="2"/>
</dbReference>
<comment type="caution">
    <text evidence="5">The sequence shown here is derived from an EMBL/GenBank/DDBJ whole genome shotgun (WGS) entry which is preliminary data.</text>
</comment>
<dbReference type="InterPro" id="IPR052155">
    <property type="entry name" value="Biofilm_reg_signaling"/>
</dbReference>
<evidence type="ECO:0008006" key="7">
    <source>
        <dbReference type="Google" id="ProtNLM"/>
    </source>
</evidence>
<dbReference type="CDD" id="cd01949">
    <property type="entry name" value="GGDEF"/>
    <property type="match status" value="1"/>
</dbReference>
<feature type="domain" description="GGDEF" evidence="4">
    <location>
        <begin position="491"/>
        <end position="624"/>
    </location>
</feature>
<dbReference type="InterPro" id="IPR013656">
    <property type="entry name" value="PAS_4"/>
</dbReference>
<evidence type="ECO:0000259" key="4">
    <source>
        <dbReference type="PROSITE" id="PS50887"/>
    </source>
</evidence>
<dbReference type="SMART" id="SM00267">
    <property type="entry name" value="GGDEF"/>
    <property type="match status" value="1"/>
</dbReference>
<feature type="domain" description="PAC" evidence="3">
    <location>
        <begin position="406"/>
        <end position="459"/>
    </location>
</feature>
<feature type="transmembrane region" description="Helical" evidence="1">
    <location>
        <begin position="174"/>
        <end position="192"/>
    </location>
</feature>
<dbReference type="InterPro" id="IPR000160">
    <property type="entry name" value="GGDEF_dom"/>
</dbReference>
<proteinExistence type="predicted"/>
<feature type="domain" description="PAS" evidence="2">
    <location>
        <begin position="336"/>
        <end position="406"/>
    </location>
</feature>
<dbReference type="NCBIfam" id="TIGR00254">
    <property type="entry name" value="GGDEF"/>
    <property type="match status" value="1"/>
</dbReference>